<dbReference type="GeneID" id="121399457"/>
<dbReference type="OrthoDB" id="6151406at2759"/>
<dbReference type="GO" id="GO:0009897">
    <property type="term" value="C:external side of plasma membrane"/>
    <property type="evidence" value="ECO:0007669"/>
    <property type="project" value="TreeGrafter"/>
</dbReference>
<dbReference type="Gene3D" id="2.60.40.10">
    <property type="entry name" value="Immunoglobulins"/>
    <property type="match status" value="2"/>
</dbReference>
<organism evidence="3 4">
    <name type="scientific">Xenopus laevis</name>
    <name type="common">African clawed frog</name>
    <dbReference type="NCBI Taxonomy" id="8355"/>
    <lineage>
        <taxon>Eukaryota</taxon>
        <taxon>Metazoa</taxon>
        <taxon>Chordata</taxon>
        <taxon>Craniata</taxon>
        <taxon>Vertebrata</taxon>
        <taxon>Euteleostomi</taxon>
        <taxon>Amphibia</taxon>
        <taxon>Batrachia</taxon>
        <taxon>Anura</taxon>
        <taxon>Pipoidea</taxon>
        <taxon>Pipidae</taxon>
        <taxon>Xenopodinae</taxon>
        <taxon>Xenopus</taxon>
        <taxon>Xenopus</taxon>
    </lineage>
</organism>
<dbReference type="InterPro" id="IPR013783">
    <property type="entry name" value="Ig-like_fold"/>
</dbReference>
<dbReference type="RefSeq" id="XP_041436137.1">
    <property type="nucleotide sequence ID" value="XM_041580203.1"/>
</dbReference>
<dbReference type="OMA" id="GYWIESG"/>
<evidence type="ECO:0000313" key="3">
    <source>
        <dbReference type="Proteomes" id="UP000186698"/>
    </source>
</evidence>
<dbReference type="GO" id="GO:0007166">
    <property type="term" value="P:cell surface receptor signaling pathway"/>
    <property type="evidence" value="ECO:0007669"/>
    <property type="project" value="TreeGrafter"/>
</dbReference>
<accession>A0A1L8HPN3</accession>
<dbReference type="InterPro" id="IPR050488">
    <property type="entry name" value="Ig_Fc_receptor"/>
</dbReference>
<dbReference type="PaxDb" id="8355-A0A1L8HPN3"/>
<name>A0A1L8HPN3_XENLA</name>
<dbReference type="GO" id="GO:0006955">
    <property type="term" value="P:immune response"/>
    <property type="evidence" value="ECO:0007669"/>
    <property type="project" value="TreeGrafter"/>
</dbReference>
<evidence type="ECO:0000256" key="1">
    <source>
        <dbReference type="ARBA" id="ARBA00022729"/>
    </source>
</evidence>
<dbReference type="SUPFAM" id="SSF48726">
    <property type="entry name" value="Immunoglobulin"/>
    <property type="match status" value="2"/>
</dbReference>
<dbReference type="PROSITE" id="PS50835">
    <property type="entry name" value="IG_LIKE"/>
    <property type="match status" value="1"/>
</dbReference>
<dbReference type="InterPro" id="IPR007110">
    <property type="entry name" value="Ig-like_dom"/>
</dbReference>
<dbReference type="KEGG" id="xla:121399457"/>
<dbReference type="PANTHER" id="PTHR11481">
    <property type="entry name" value="IMMUNOGLOBULIN FC RECEPTOR"/>
    <property type="match status" value="1"/>
</dbReference>
<evidence type="ECO:0000256" key="2">
    <source>
        <dbReference type="ARBA" id="ARBA00023157"/>
    </source>
</evidence>
<evidence type="ECO:0000313" key="4">
    <source>
        <dbReference type="RefSeq" id="XP_041436137.1"/>
    </source>
</evidence>
<protein>
    <submittedName>
        <fullName evidence="4">Uncharacterized protein LOC121399457</fullName>
    </submittedName>
</protein>
<dbReference type="AlphaFoldDB" id="A0A1L8HPN3"/>
<proteinExistence type="predicted"/>
<dbReference type="InterPro" id="IPR036179">
    <property type="entry name" value="Ig-like_dom_sf"/>
</dbReference>
<dbReference type="GO" id="GO:0004888">
    <property type="term" value="F:transmembrane signaling receptor activity"/>
    <property type="evidence" value="ECO:0007669"/>
    <property type="project" value="TreeGrafter"/>
</dbReference>
<reference evidence="4" key="1">
    <citation type="submission" date="2025-08" db="UniProtKB">
        <authorList>
            <consortium name="RefSeq"/>
        </authorList>
    </citation>
    <scope>IDENTIFICATION</scope>
    <source>
        <strain evidence="4">J_2021</strain>
        <tissue evidence="4">Erythrocytes</tissue>
    </source>
</reference>
<dbReference type="PANTHER" id="PTHR11481:SF121">
    <property type="entry name" value="CARCINOEMBRYONIC ANTIGEN-RELATED CELL ADHESION MOLECULE 5"/>
    <property type="match status" value="1"/>
</dbReference>
<keyword evidence="2" id="KW-1015">Disulfide bond</keyword>
<keyword evidence="1" id="KW-0732">Signal</keyword>
<dbReference type="Proteomes" id="UP000186698">
    <property type="component" value="Chromosome 1S"/>
</dbReference>
<keyword evidence="3" id="KW-1185">Reference proteome</keyword>
<gene>
    <name evidence="4" type="primary">LOC121399457</name>
</gene>
<dbReference type="Pfam" id="PF13895">
    <property type="entry name" value="Ig_2"/>
    <property type="match status" value="1"/>
</dbReference>
<sequence>MQLLLKQNISCLQLWLSSVNMIMFCAVSIGFLITLAIGWVGTTPAPVLTKTPDYPVYLTGEAVTLDCIVDDPHYHKQFTFFKHNAELSPQWSPTYHIYSVPNMSGDKYTCQYKTWSFTSPMSNSITLFVLDPPLAPIISLNPPLNTGSGDRYIWGESVSVKCTSPQLNMKGAQYYIDGKVTHTVNVTGREATYKMLVSGRKLSVTCKYWRTEYERQIESLMSDPVTLKITEPPPSASISLRPSRSVYTRDESIDLICTPPKSYPVRGILYYKDGKEIYSVNLPHIQSSYSVPRNAAGNYVCGYWIETEGRKILSYGSDHVTIRRTDFTSTLSSTLITKEMEAPTTKGLSTPLASVLITRGKESHTSKGLTILPLSSTLITKMMEAPTSKGLTTLPLSSTMITRMMEAPTSKGLTAGLTTPFSAVLITRVMEAPTSKVKTPVMEAHTSKVPDYAISTSLNSNQPLGPDIFTPSAGFTPADIEPKQLWIYGITGGAIMILTCVVVVILLKAQVCSRGKKHRNKSNHVWTNNNSTDMETEISGNNKALLVMPALDQDTNDKLHIYCEIDVTPLASNKPKSSPKPKPAIPPTIPPPFDALLHSQLQKMNPIYQCSTLEEIATPQQKSSNINIAKQRAPLSDALLDSTVMKTNPLYSCSPLK</sequence>